<reference evidence="2 4" key="2">
    <citation type="journal article" date="2016" name="Appl. Microbiol. Biotechnol.">
        <title>Exploiting the genome sequence of Streptomyces nodosus for enhanced antibiotic production.</title>
        <authorList>
            <person name="Sweeney P."/>
            <person name="Murphy C.D."/>
            <person name="Caffrey P."/>
        </authorList>
    </citation>
    <scope>NUCLEOTIDE SEQUENCE [LARGE SCALE GENOMIC DNA]</scope>
    <source>
        <strain evidence="2 4">ATCC 14899</strain>
    </source>
</reference>
<feature type="transmembrane region" description="Helical" evidence="1">
    <location>
        <begin position="16"/>
        <end position="39"/>
    </location>
</feature>
<keyword evidence="1" id="KW-0472">Membrane</keyword>
<gene>
    <name evidence="3" type="ORF">CP978_25945</name>
    <name evidence="2" type="ORF">SNOD_25620</name>
</gene>
<dbReference type="OrthoDB" id="4233217at2"/>
<reference evidence="4" key="1">
    <citation type="submission" date="2014-09" db="EMBL/GenBank/DDBJ databases">
        <title>Sequence of the Streptomyces nodosus genome.</title>
        <authorList>
            <person name="Sweeney P."/>
            <person name="Stephens N."/>
            <person name="Murphy C."/>
            <person name="Caffrey P."/>
        </authorList>
    </citation>
    <scope>NUCLEOTIDE SEQUENCE [LARGE SCALE GENOMIC DNA]</scope>
    <source>
        <strain evidence="4">ATCC 14899</strain>
    </source>
</reference>
<dbReference type="AlphaFoldDB" id="A0A0B5DP14"/>
<reference evidence="3 5" key="3">
    <citation type="submission" date="2017-09" db="EMBL/GenBank/DDBJ databases">
        <title>Streptomyces genome completion.</title>
        <authorList>
            <person name="Lee N."/>
            <person name="Cho B.-K."/>
        </authorList>
    </citation>
    <scope>NUCLEOTIDE SEQUENCE [LARGE SCALE GENOMIC DNA]</scope>
    <source>
        <strain evidence="3 5">ATCC 14899</strain>
    </source>
</reference>
<protein>
    <submittedName>
        <fullName evidence="2">Uncharacterized protein</fullName>
    </submittedName>
</protein>
<evidence type="ECO:0000256" key="1">
    <source>
        <dbReference type="SAM" id="Phobius"/>
    </source>
</evidence>
<name>A0A0B5DP14_9ACTN</name>
<keyword evidence="1" id="KW-1133">Transmembrane helix</keyword>
<evidence type="ECO:0000313" key="5">
    <source>
        <dbReference type="Proteomes" id="UP000325763"/>
    </source>
</evidence>
<accession>A0A0B5DP14</accession>
<proteinExistence type="predicted"/>
<dbReference type="EMBL" id="CP023747">
    <property type="protein sequence ID" value="QEV41538.1"/>
    <property type="molecule type" value="Genomic_DNA"/>
</dbReference>
<dbReference type="Proteomes" id="UP000031526">
    <property type="component" value="Chromosome"/>
</dbReference>
<dbReference type="Proteomes" id="UP000325763">
    <property type="component" value="Chromosome"/>
</dbReference>
<evidence type="ECO:0000313" key="4">
    <source>
        <dbReference type="Proteomes" id="UP000031526"/>
    </source>
</evidence>
<evidence type="ECO:0000313" key="2">
    <source>
        <dbReference type="EMBL" id="AJE43035.1"/>
    </source>
</evidence>
<organism evidence="2 4">
    <name type="scientific">Streptomyces nodosus</name>
    <dbReference type="NCBI Taxonomy" id="40318"/>
    <lineage>
        <taxon>Bacteria</taxon>
        <taxon>Bacillati</taxon>
        <taxon>Actinomycetota</taxon>
        <taxon>Actinomycetes</taxon>
        <taxon>Kitasatosporales</taxon>
        <taxon>Streptomycetaceae</taxon>
        <taxon>Streptomyces</taxon>
    </lineage>
</organism>
<dbReference type="EMBL" id="CP009313">
    <property type="protein sequence ID" value="AJE43035.1"/>
    <property type="molecule type" value="Genomic_DNA"/>
</dbReference>
<dbReference type="KEGG" id="snq:CP978_25945"/>
<keyword evidence="4" id="KW-1185">Reference proteome</keyword>
<evidence type="ECO:0000313" key="3">
    <source>
        <dbReference type="EMBL" id="QEV41538.1"/>
    </source>
</evidence>
<sequence>MPHTARQERAPREPAVPVLLVLCGVLVAAAVAMVVWPMVGITVTVPPTSSSASAEKRGIPAAALQKTFRLAVPAGAQDTSYLVVPGDGSADSGQDLYLRFRTTPEGLEEFLTSLGETTGDLAAGNVVLEQDDIDSVDLPWKIGTKGRLAGLYADIPEQGDSAGAAQVTVDETDAAAPLVYAHVTV</sequence>
<keyword evidence="1" id="KW-0812">Transmembrane</keyword>
<dbReference type="RefSeq" id="WP_043444774.1">
    <property type="nucleotide sequence ID" value="NZ_CP023747.1"/>
</dbReference>
<dbReference type="HOGENOM" id="CLU_1460529_0_0_11"/>